<dbReference type="Pfam" id="PF14206">
    <property type="entry name" value="Cys_rich_CPCC"/>
    <property type="match status" value="1"/>
</dbReference>
<dbReference type="Proteomes" id="UP000199450">
    <property type="component" value="Unassembled WGS sequence"/>
</dbReference>
<reference evidence="3" key="1">
    <citation type="submission" date="2016-10" db="EMBL/GenBank/DDBJ databases">
        <authorList>
            <person name="Varghese N."/>
            <person name="Submissions S."/>
        </authorList>
    </citation>
    <scope>NUCLEOTIDE SEQUENCE [LARGE SCALE GENOMIC DNA]</scope>
    <source>
        <strain evidence="3">DSM 17453</strain>
    </source>
</reference>
<name>A0A1H8AUT3_9FLAO</name>
<dbReference type="AlphaFoldDB" id="A0A1H8AUT3"/>
<feature type="domain" description="Cysteine-rich CPCC" evidence="1">
    <location>
        <begin position="9"/>
        <end position="76"/>
    </location>
</feature>
<proteinExistence type="predicted"/>
<sequence>MNENKNVSIQCYCCGYYTLEERGHYEICPVCFWEDDGAWEPDQISGPNHMTLKEGRKNFLEFGACEKRFIGKVEKAPNYKFKKESF</sequence>
<dbReference type="InterPro" id="IPR025983">
    <property type="entry name" value="Cys_rich_CPCC"/>
</dbReference>
<evidence type="ECO:0000313" key="3">
    <source>
        <dbReference type="Proteomes" id="UP000199450"/>
    </source>
</evidence>
<protein>
    <submittedName>
        <fullName evidence="2">Cysteine-rich CPCC</fullName>
    </submittedName>
</protein>
<evidence type="ECO:0000313" key="2">
    <source>
        <dbReference type="EMBL" id="SEM73559.1"/>
    </source>
</evidence>
<dbReference type="STRING" id="295069.SAMN05421856_10647"/>
<evidence type="ECO:0000259" key="1">
    <source>
        <dbReference type="Pfam" id="PF14206"/>
    </source>
</evidence>
<keyword evidence="3" id="KW-1185">Reference proteome</keyword>
<organism evidence="2 3">
    <name type="scientific">Chryseobacterium taichungense</name>
    <dbReference type="NCBI Taxonomy" id="295069"/>
    <lineage>
        <taxon>Bacteria</taxon>
        <taxon>Pseudomonadati</taxon>
        <taxon>Bacteroidota</taxon>
        <taxon>Flavobacteriia</taxon>
        <taxon>Flavobacteriales</taxon>
        <taxon>Weeksellaceae</taxon>
        <taxon>Chryseobacterium group</taxon>
        <taxon>Chryseobacterium</taxon>
    </lineage>
</organism>
<dbReference type="EMBL" id="FOBV01000006">
    <property type="protein sequence ID" value="SEM73559.1"/>
    <property type="molecule type" value="Genomic_DNA"/>
</dbReference>
<dbReference type="OrthoDB" id="1456570at2"/>
<gene>
    <name evidence="2" type="ORF">SAMN05421856_10647</name>
</gene>
<dbReference type="RefSeq" id="WP_090000487.1">
    <property type="nucleotide sequence ID" value="NZ_FOBV01000006.1"/>
</dbReference>
<accession>A0A1H8AUT3</accession>